<keyword evidence="2" id="KW-1185">Reference proteome</keyword>
<evidence type="ECO:0000313" key="1">
    <source>
        <dbReference type="EMBL" id="KAI4325045.1"/>
    </source>
</evidence>
<evidence type="ECO:0000313" key="2">
    <source>
        <dbReference type="Proteomes" id="UP001057402"/>
    </source>
</evidence>
<name>A0ACB9MLI5_9MYRT</name>
<organism evidence="1 2">
    <name type="scientific">Melastoma candidum</name>
    <dbReference type="NCBI Taxonomy" id="119954"/>
    <lineage>
        <taxon>Eukaryota</taxon>
        <taxon>Viridiplantae</taxon>
        <taxon>Streptophyta</taxon>
        <taxon>Embryophyta</taxon>
        <taxon>Tracheophyta</taxon>
        <taxon>Spermatophyta</taxon>
        <taxon>Magnoliopsida</taxon>
        <taxon>eudicotyledons</taxon>
        <taxon>Gunneridae</taxon>
        <taxon>Pentapetalae</taxon>
        <taxon>rosids</taxon>
        <taxon>malvids</taxon>
        <taxon>Myrtales</taxon>
        <taxon>Melastomataceae</taxon>
        <taxon>Melastomatoideae</taxon>
        <taxon>Melastomateae</taxon>
        <taxon>Melastoma</taxon>
    </lineage>
</organism>
<sequence length="142" mass="15677">MWPCYPGASYKGRGPSNFPGRNFNYGPAGKDLGLDLLRNPGIVANDSLVAFETALWFWMTPSKPKPSCHQVMVGKYRPNRSDLAENRTSGFGLVTNIVNGGLECGIPDDPRVNDRIGFFRRYAKLLGVDTGPNLDCAHQKPY</sequence>
<dbReference type="Proteomes" id="UP001057402">
    <property type="component" value="Chromosome 9"/>
</dbReference>
<proteinExistence type="predicted"/>
<dbReference type="EMBL" id="CM042888">
    <property type="protein sequence ID" value="KAI4325045.1"/>
    <property type="molecule type" value="Genomic_DNA"/>
</dbReference>
<protein>
    <submittedName>
        <fullName evidence="1">Uncharacterized protein</fullName>
    </submittedName>
</protein>
<reference evidence="2" key="1">
    <citation type="journal article" date="2023" name="Front. Plant Sci.">
        <title>Chromosomal-level genome assembly of Melastoma candidum provides insights into trichome evolution.</title>
        <authorList>
            <person name="Zhong Y."/>
            <person name="Wu W."/>
            <person name="Sun C."/>
            <person name="Zou P."/>
            <person name="Liu Y."/>
            <person name="Dai S."/>
            <person name="Zhou R."/>
        </authorList>
    </citation>
    <scope>NUCLEOTIDE SEQUENCE [LARGE SCALE GENOMIC DNA]</scope>
</reference>
<gene>
    <name evidence="1" type="ORF">MLD38_030473</name>
</gene>
<comment type="caution">
    <text evidence="1">The sequence shown here is derived from an EMBL/GenBank/DDBJ whole genome shotgun (WGS) entry which is preliminary data.</text>
</comment>
<accession>A0ACB9MLI5</accession>